<dbReference type="Gene3D" id="3.10.450.50">
    <property type="match status" value="1"/>
</dbReference>
<proteinExistence type="predicted"/>
<dbReference type="EMBL" id="VFPD01000002">
    <property type="protein sequence ID" value="TQM19376.1"/>
    <property type="molecule type" value="Genomic_DNA"/>
</dbReference>
<accession>A0A543ECW2</accession>
<name>A0A543ECW2_9FLAO</name>
<dbReference type="RefSeq" id="WP_047427634.1">
    <property type="nucleotide sequence ID" value="NZ_VFPD01000002.1"/>
</dbReference>
<organism evidence="1 2">
    <name type="scientific">Chryseobacterium aquifrigidense</name>
    <dbReference type="NCBI Taxonomy" id="558021"/>
    <lineage>
        <taxon>Bacteria</taxon>
        <taxon>Pseudomonadati</taxon>
        <taxon>Bacteroidota</taxon>
        <taxon>Flavobacteriia</taxon>
        <taxon>Flavobacteriales</taxon>
        <taxon>Weeksellaceae</taxon>
        <taxon>Chryseobacterium group</taxon>
        <taxon>Chryseobacterium</taxon>
    </lineage>
</organism>
<dbReference type="SUPFAM" id="SSF54427">
    <property type="entry name" value="NTF2-like"/>
    <property type="match status" value="1"/>
</dbReference>
<evidence type="ECO:0008006" key="3">
    <source>
        <dbReference type="Google" id="ProtNLM"/>
    </source>
</evidence>
<reference evidence="1 2" key="1">
    <citation type="submission" date="2019-06" db="EMBL/GenBank/DDBJ databases">
        <title>Sorghum-associated microbial communities from plants grown in Nebraska, USA.</title>
        <authorList>
            <person name="Schachtman D."/>
        </authorList>
    </citation>
    <scope>NUCLEOTIDE SEQUENCE [LARGE SCALE GENOMIC DNA]</scope>
    <source>
        <strain evidence="1 2">110</strain>
    </source>
</reference>
<protein>
    <recommendedName>
        <fullName evidence="3">SnoaL-like protein</fullName>
    </recommendedName>
</protein>
<evidence type="ECO:0000313" key="2">
    <source>
        <dbReference type="Proteomes" id="UP000316437"/>
    </source>
</evidence>
<dbReference type="AlphaFoldDB" id="A0A543ECW2"/>
<dbReference type="Proteomes" id="UP000316437">
    <property type="component" value="Unassembled WGS sequence"/>
</dbReference>
<comment type="caution">
    <text evidence="1">The sequence shown here is derived from an EMBL/GenBank/DDBJ whole genome shotgun (WGS) entry which is preliminary data.</text>
</comment>
<keyword evidence="2" id="KW-1185">Reference proteome</keyword>
<gene>
    <name evidence="1" type="ORF">FB551_3775</name>
</gene>
<dbReference type="InterPro" id="IPR032710">
    <property type="entry name" value="NTF2-like_dom_sf"/>
</dbReference>
<evidence type="ECO:0000313" key="1">
    <source>
        <dbReference type="EMBL" id="TQM19376.1"/>
    </source>
</evidence>
<sequence length="107" mass="12301">MNLPTILQDFLKAQELFDSTTFASCFSEQASVFDEGKIYIGKDEIREWNQNSNNEFKTLFEVKDFLTKDDTILLKINISGSFDGSPVLLKFYFRIEDNLIAALTITE</sequence>